<protein>
    <submittedName>
        <fullName evidence="6">Uncharacterized protein</fullName>
    </submittedName>
</protein>
<evidence type="ECO:0000256" key="3">
    <source>
        <dbReference type="ARBA" id="ARBA00022989"/>
    </source>
</evidence>
<feature type="transmembrane region" description="Helical" evidence="5">
    <location>
        <begin position="20"/>
        <end position="43"/>
    </location>
</feature>
<dbReference type="GO" id="GO:0016567">
    <property type="term" value="P:protein ubiquitination"/>
    <property type="evidence" value="ECO:0007669"/>
    <property type="project" value="TreeGrafter"/>
</dbReference>
<dbReference type="AlphaFoldDB" id="A0A7S2U4Q6"/>
<evidence type="ECO:0000313" key="6">
    <source>
        <dbReference type="EMBL" id="CAD9777711.1"/>
    </source>
</evidence>
<feature type="transmembrane region" description="Helical" evidence="5">
    <location>
        <begin position="118"/>
        <end position="140"/>
    </location>
</feature>
<accession>A0A7S2U4Q6</accession>
<dbReference type="GO" id="GO:0031464">
    <property type="term" value="C:Cul4A-RING E3 ubiquitin ligase complex"/>
    <property type="evidence" value="ECO:0007669"/>
    <property type="project" value="TreeGrafter"/>
</dbReference>
<sequence>MSLGYKLEPSDVAWNWKNVAKIVAVCLLAGVLSGSVGLGGSTIKAPFLHHLLSDASVSKATSTFMLLSTVGASTVIFIWLGSMKWQEALSYMAIGLVGGTCGIWVMKEFMRRFRRKSHIVLFLGAYIGCALLVMSILTILKVCTT</sequence>
<feature type="transmembrane region" description="Helical" evidence="5">
    <location>
        <begin position="88"/>
        <end position="106"/>
    </location>
</feature>
<organism evidence="6">
    <name type="scientific">Lotharella oceanica</name>
    <dbReference type="NCBI Taxonomy" id="641309"/>
    <lineage>
        <taxon>Eukaryota</taxon>
        <taxon>Sar</taxon>
        <taxon>Rhizaria</taxon>
        <taxon>Cercozoa</taxon>
        <taxon>Chlorarachniophyceae</taxon>
        <taxon>Lotharella</taxon>
    </lineage>
</organism>
<dbReference type="PANTHER" id="PTHR14255:SF3">
    <property type="entry name" value="SULFITE EXPORTER TAUE_SAFE FAMILY PROTEIN 5-RELATED"/>
    <property type="match status" value="1"/>
</dbReference>
<comment type="subcellular location">
    <subcellularLocation>
        <location evidence="1">Membrane</location>
        <topology evidence="1">Multi-pass membrane protein</topology>
    </subcellularLocation>
</comment>
<evidence type="ECO:0000256" key="1">
    <source>
        <dbReference type="ARBA" id="ARBA00004141"/>
    </source>
</evidence>
<dbReference type="Pfam" id="PF01925">
    <property type="entry name" value="TauE"/>
    <property type="match status" value="1"/>
</dbReference>
<dbReference type="InterPro" id="IPR002781">
    <property type="entry name" value="TM_pro_TauE-like"/>
</dbReference>
<keyword evidence="4 5" id="KW-0472">Membrane</keyword>
<evidence type="ECO:0000256" key="4">
    <source>
        <dbReference type="ARBA" id="ARBA00023136"/>
    </source>
</evidence>
<gene>
    <name evidence="6" type="ORF">LSP00402_LOCUS21727</name>
</gene>
<dbReference type="EMBL" id="HBHP01035301">
    <property type="protein sequence ID" value="CAD9777711.1"/>
    <property type="molecule type" value="Transcribed_RNA"/>
</dbReference>
<evidence type="ECO:0000256" key="5">
    <source>
        <dbReference type="SAM" id="Phobius"/>
    </source>
</evidence>
<name>A0A7S2U4Q6_9EUKA</name>
<feature type="transmembrane region" description="Helical" evidence="5">
    <location>
        <begin position="64"/>
        <end position="82"/>
    </location>
</feature>
<keyword evidence="2 5" id="KW-0812">Transmembrane</keyword>
<keyword evidence="3 5" id="KW-1133">Transmembrane helix</keyword>
<dbReference type="PANTHER" id="PTHR14255">
    <property type="entry name" value="CEREBLON"/>
    <property type="match status" value="1"/>
</dbReference>
<evidence type="ECO:0000256" key="2">
    <source>
        <dbReference type="ARBA" id="ARBA00022692"/>
    </source>
</evidence>
<proteinExistence type="predicted"/>
<dbReference type="GO" id="GO:0016020">
    <property type="term" value="C:membrane"/>
    <property type="evidence" value="ECO:0007669"/>
    <property type="project" value="UniProtKB-SubCell"/>
</dbReference>
<reference evidence="6" key="1">
    <citation type="submission" date="2021-01" db="EMBL/GenBank/DDBJ databases">
        <authorList>
            <person name="Corre E."/>
            <person name="Pelletier E."/>
            <person name="Niang G."/>
            <person name="Scheremetjew M."/>
            <person name="Finn R."/>
            <person name="Kale V."/>
            <person name="Holt S."/>
            <person name="Cochrane G."/>
            <person name="Meng A."/>
            <person name="Brown T."/>
            <person name="Cohen L."/>
        </authorList>
    </citation>
    <scope>NUCLEOTIDE SEQUENCE</scope>
    <source>
        <strain evidence="6">CCMP622</strain>
    </source>
</reference>